<name>A0A0L7MBI3_COMTE</name>
<comment type="caution">
    <text evidence="1">The sequence shown here is derived from an EMBL/GenBank/DDBJ whole genome shotgun (WGS) entry which is preliminary data.</text>
</comment>
<dbReference type="Proteomes" id="UP000037442">
    <property type="component" value="Unassembled WGS sequence"/>
</dbReference>
<evidence type="ECO:0000313" key="2">
    <source>
        <dbReference type="Proteomes" id="UP000037442"/>
    </source>
</evidence>
<dbReference type="Pfam" id="PF05119">
    <property type="entry name" value="Terminase_4"/>
    <property type="match status" value="1"/>
</dbReference>
<dbReference type="AlphaFoldDB" id="A0A0L7MBI3"/>
<dbReference type="InterPro" id="IPR006448">
    <property type="entry name" value="Phage_term_ssu_P27"/>
</dbReference>
<proteinExistence type="predicted"/>
<accession>A0A0L7MBI3</accession>
<organism evidence="1 2">
    <name type="scientific">Comamonas testosteroni</name>
    <name type="common">Pseudomonas testosteroni</name>
    <dbReference type="NCBI Taxonomy" id="285"/>
    <lineage>
        <taxon>Bacteria</taxon>
        <taxon>Pseudomonadati</taxon>
        <taxon>Pseudomonadota</taxon>
        <taxon>Betaproteobacteria</taxon>
        <taxon>Burkholderiales</taxon>
        <taxon>Comamonadaceae</taxon>
        <taxon>Comamonas</taxon>
    </lineage>
</organism>
<dbReference type="PATRIC" id="fig|285.49.peg.3866"/>
<protein>
    <submittedName>
        <fullName evidence="1">p27 family phage terminase small subunit</fullName>
    </submittedName>
</protein>
<gene>
    <name evidence="1" type="ORF">GL58_18695</name>
</gene>
<dbReference type="EMBL" id="JNVD01000030">
    <property type="protein sequence ID" value="KOC19236.1"/>
    <property type="molecule type" value="Genomic_DNA"/>
</dbReference>
<evidence type="ECO:0000313" key="1">
    <source>
        <dbReference type="EMBL" id="KOC19236.1"/>
    </source>
</evidence>
<reference evidence="2" key="1">
    <citation type="submission" date="2014-06" db="EMBL/GenBank/DDBJ databases">
        <title>Draft genome sequence of C. testosteroni WDL7.</title>
        <authorList>
            <person name="Wu Y."/>
            <person name="Seshan H."/>
            <person name="Arumugam K."/>
        </authorList>
    </citation>
    <scope>NUCLEOTIDE SEQUENCE [LARGE SCALE GENOMIC DNA]</scope>
    <source>
        <strain evidence="2">WDL7</strain>
    </source>
</reference>
<sequence>MAGNANSGRSAKPSFLHLAGGNASKKNAAELLREVEAQTVASSEPPMPEFLSPAAQDEWRRVVVDLLTLGWVHQLDMMALASYCEAVADWRRFRELIAKKNLADPESGDVQTYATGARQISVWRQLANDAEKRANAAGALFGMSPLARRNMKSAPLPQGELFGNDEKDAVSRYFS</sequence>